<feature type="signal peptide" evidence="2">
    <location>
        <begin position="1"/>
        <end position="19"/>
    </location>
</feature>
<keyword evidence="5" id="KW-1185">Reference proteome</keyword>
<proteinExistence type="predicted"/>
<accession>A0AA86PM06</accession>
<feature type="coiled-coil region" evidence="1">
    <location>
        <begin position="347"/>
        <end position="381"/>
    </location>
</feature>
<dbReference type="EMBL" id="CATOUU010000699">
    <property type="protein sequence ID" value="CAI9942314.1"/>
    <property type="molecule type" value="Genomic_DNA"/>
</dbReference>
<evidence type="ECO:0000256" key="1">
    <source>
        <dbReference type="SAM" id="Coils"/>
    </source>
</evidence>
<sequence>MKSLFVVLVQLQLRSAPLSQNCFNSVYYQNKLITFCEKRTDLTESAILNQINFNKNENIFINIYTEKTKQLNLNLTVSAEQLPNFAAFGLVGAVTVQKSIISVNVEAKLLNGALICIQCNTEIVEAKMAFIAEGQLLSGLILNVDNKMEVNNSLIQFRLGGKVIGGLSADTTQNAVFSLSMCNISGYVMYGEVNGVISAQNKLQILVRAQNVQTCTNGMSNGNLSLITLEGIIFDNCDICDEQFIYAYGICSQDLQYSVINDKKLVCADNFYFDGQQCTCTENFILNGNLCVNLLQQTNEIKDNIQTQLELIETKASNSQIIDLEKRIINMIDQSQKQSQKLIEKVDSDCQDKIYELNNNIQQLKDENLLLKQQIISLEYNITTNYYTKLETDQIILPLKCPIGAKVVENKCVCPQFATVTNDICTCPQNSVLKNNICTCPIGSQLFASGCLCNGKNQIILNGLCTCPSGSTFTNGECKCPGEMELMNNECRCLYGQIYINNKCQCQITGAQIINDYCSCPIASTIVDGTCICFPGSIAINGVCQCPMTLPVNIDGLCCPNGAYKNGNTCVCPNGAENIDGACICTIQSSLIIDNKCVCPINATIQNNQCVCPLGSYLASNFCVCSTPNAVINLKLTQPACECPLNSANSSNMCMCPLNSILEDGQCKCITKNALIINSECTCPANSVNISNICTCPIGSSFINEVCVCQTTNSFFVDGLCQCGINATNISNSCICPTGSMLQNGVCICSTLNAFPVSGVCQCAVNALNSSNKCICPWMSVIVDGVCQCNQPNQYLKSGICECAINSTVIQGAIPTGATLQGNIYQCTTDYSWSWVSLGNYWCKNLNLCCTLLLKIGDNFGCSDGLYHTCTYDTAYPQNIQLKSCQCPIDSTLVGNTCVCKIFGAYPVNGACKCPLNSFVKDNTCTCPSGSIIVNDVCTCSTLNSIINTSIAEPICQCPFGATNSSNSCKCPLTSVLVNGTCKCTTLNEFIENGKCRCPINGTIICPPGASLIENQCICTSGYTWGFINDGNYWCSNLNLCCSHCWGKIGAQYGCSDNQYHSSCTQTGSQTTYILDCNCPSGSTLIGNVCKCSLIGAYPYNNVCQCPKNAFILKKVCTCPIGSSPINGACVCSTLNAYPELALVEPACLCPQYSSNISNVCVCPTSSIASGKVCVCQITYSTMQNGVCTCPVNSTNVSNLCTCSSPKIYMSGGVCTCPPGSVFDSIQNQCKCTAQWKYGSTILPYSFWGLSVGSTNTSNMMCCSSDINYSGGVNNGIRYQCSDSSYIHISSVYFNSDRDFVCGGTTCNPQTWRRT</sequence>
<reference evidence="4 5" key="2">
    <citation type="submission" date="2024-07" db="EMBL/GenBank/DDBJ databases">
        <authorList>
            <person name="Akdeniz Z."/>
        </authorList>
    </citation>
    <scope>NUCLEOTIDE SEQUENCE [LARGE SCALE GENOMIC DNA]</scope>
</reference>
<evidence type="ECO:0000313" key="3">
    <source>
        <dbReference type="EMBL" id="CAI9942314.1"/>
    </source>
</evidence>
<feature type="chain" id="PRO_5041694186" evidence="2">
    <location>
        <begin position="20"/>
        <end position="1315"/>
    </location>
</feature>
<gene>
    <name evidence="4" type="ORF">HINF_LOCUS24810</name>
    <name evidence="3" type="ORF">HINF_LOCUS29959</name>
</gene>
<keyword evidence="1" id="KW-0175">Coiled coil</keyword>
<comment type="caution">
    <text evidence="3">The sequence shown here is derived from an EMBL/GenBank/DDBJ whole genome shotgun (WGS) entry which is preliminary data.</text>
</comment>
<organism evidence="3">
    <name type="scientific">Hexamita inflata</name>
    <dbReference type="NCBI Taxonomy" id="28002"/>
    <lineage>
        <taxon>Eukaryota</taxon>
        <taxon>Metamonada</taxon>
        <taxon>Diplomonadida</taxon>
        <taxon>Hexamitidae</taxon>
        <taxon>Hexamitinae</taxon>
        <taxon>Hexamita</taxon>
    </lineage>
</organism>
<evidence type="ECO:0000313" key="5">
    <source>
        <dbReference type="Proteomes" id="UP001642409"/>
    </source>
</evidence>
<evidence type="ECO:0000256" key="2">
    <source>
        <dbReference type="SAM" id="SignalP"/>
    </source>
</evidence>
<protein>
    <submittedName>
        <fullName evidence="3">Uncharacterized protein</fullName>
    </submittedName>
</protein>
<name>A0AA86PM06_9EUKA</name>
<evidence type="ECO:0000313" key="4">
    <source>
        <dbReference type="EMBL" id="CAL6015422.1"/>
    </source>
</evidence>
<reference evidence="3" key="1">
    <citation type="submission" date="2023-06" db="EMBL/GenBank/DDBJ databases">
        <authorList>
            <person name="Kurt Z."/>
        </authorList>
    </citation>
    <scope>NUCLEOTIDE SEQUENCE</scope>
</reference>
<keyword evidence="2" id="KW-0732">Signal</keyword>
<dbReference type="EMBL" id="CAXDID020000073">
    <property type="protein sequence ID" value="CAL6015422.1"/>
    <property type="molecule type" value="Genomic_DNA"/>
</dbReference>
<dbReference type="Proteomes" id="UP001642409">
    <property type="component" value="Unassembled WGS sequence"/>
</dbReference>